<dbReference type="KEGG" id="jeo:JMA_20040"/>
<evidence type="ECO:0000313" key="3">
    <source>
        <dbReference type="EMBL" id="AJD91321.1"/>
    </source>
</evidence>
<name>A0A0B5AML3_9BACL</name>
<dbReference type="Proteomes" id="UP000031449">
    <property type="component" value="Chromosome"/>
</dbReference>
<sequence>MKIGTVLTIEPMHASNQDKYKSRLVEMSGGKLYIDYPINMMTNKTVFLIDGMQLRVSYTNDQNDAYSFETEVKGRKNINIPMILLDQPDEKDLIKVQRRQFVRVNTSIDLSVKSKSISFHTVTEDVSAGGLSFIMKEGLDFHTADPVTLMMVLPMRNGENQYLKADGEITRSKMVNGVKVGMLKFKNLTALERQLLLRYTFECQLKMKEK</sequence>
<dbReference type="OrthoDB" id="1951449at2"/>
<proteinExistence type="predicted"/>
<evidence type="ECO:0008006" key="5">
    <source>
        <dbReference type="Google" id="ProtNLM"/>
    </source>
</evidence>
<dbReference type="Pfam" id="PF12945">
    <property type="entry name" value="PilZNR"/>
    <property type="match status" value="1"/>
</dbReference>
<feature type="domain" description="PilZ" evidence="1">
    <location>
        <begin position="97"/>
        <end position="202"/>
    </location>
</feature>
<protein>
    <recommendedName>
        <fullName evidence="5">Pilus assembly protein PilZ</fullName>
    </recommendedName>
</protein>
<dbReference type="InterPro" id="IPR009926">
    <property type="entry name" value="T3SS_YcgR_PilZN"/>
</dbReference>
<evidence type="ECO:0000313" key="4">
    <source>
        <dbReference type="Proteomes" id="UP000031449"/>
    </source>
</evidence>
<accession>A0A0B5AML3</accession>
<organism evidence="3 4">
    <name type="scientific">Jeotgalibacillus malaysiensis</name>
    <dbReference type="NCBI Taxonomy" id="1508404"/>
    <lineage>
        <taxon>Bacteria</taxon>
        <taxon>Bacillati</taxon>
        <taxon>Bacillota</taxon>
        <taxon>Bacilli</taxon>
        <taxon>Bacillales</taxon>
        <taxon>Caryophanaceae</taxon>
        <taxon>Jeotgalibacillus</taxon>
    </lineage>
</organism>
<dbReference type="SUPFAM" id="SSF141371">
    <property type="entry name" value="PilZ domain-like"/>
    <property type="match status" value="1"/>
</dbReference>
<feature type="domain" description="Type III secretion system flagellar brake protein YcgR PilZN" evidence="2">
    <location>
        <begin position="2"/>
        <end position="88"/>
    </location>
</feature>
<keyword evidence="4" id="KW-1185">Reference proteome</keyword>
<dbReference type="BioCyc" id="JESP1508404:G14D9-11259-MONOMER"/>
<dbReference type="HOGENOM" id="CLU_086342_2_1_9"/>
<dbReference type="InterPro" id="IPR009875">
    <property type="entry name" value="PilZ_domain"/>
</dbReference>
<reference evidence="3 4" key="1">
    <citation type="submission" date="2014-08" db="EMBL/GenBank/DDBJ databases">
        <title>Complete genome of a marine bacteria Jeotgalibacillus malaysiensis.</title>
        <authorList>
            <person name="Yaakop A.S."/>
            <person name="Chan K.-G."/>
            <person name="Goh K.M."/>
        </authorList>
    </citation>
    <scope>NUCLEOTIDE SEQUENCE [LARGE SCALE GENOMIC DNA]</scope>
    <source>
        <strain evidence="3 4">D5</strain>
    </source>
</reference>
<dbReference type="Gene3D" id="2.40.10.220">
    <property type="entry name" value="predicted glycosyltransferase like domains"/>
    <property type="match status" value="1"/>
</dbReference>
<dbReference type="STRING" id="1508404.JMA_20040"/>
<dbReference type="GO" id="GO:0035438">
    <property type="term" value="F:cyclic-di-GMP binding"/>
    <property type="evidence" value="ECO:0007669"/>
    <property type="project" value="InterPro"/>
</dbReference>
<gene>
    <name evidence="3" type="ORF">JMA_20040</name>
</gene>
<evidence type="ECO:0000259" key="2">
    <source>
        <dbReference type="Pfam" id="PF12945"/>
    </source>
</evidence>
<dbReference type="EMBL" id="CP009416">
    <property type="protein sequence ID" value="AJD91321.1"/>
    <property type="molecule type" value="Genomic_DNA"/>
</dbReference>
<dbReference type="AlphaFoldDB" id="A0A0B5AML3"/>
<dbReference type="Pfam" id="PF07238">
    <property type="entry name" value="PilZ"/>
    <property type="match status" value="1"/>
</dbReference>
<evidence type="ECO:0000259" key="1">
    <source>
        <dbReference type="Pfam" id="PF07238"/>
    </source>
</evidence>